<dbReference type="STRING" id="504800.SAMN04488085_11362"/>
<dbReference type="InterPro" id="IPR014729">
    <property type="entry name" value="Rossmann-like_a/b/a_fold"/>
</dbReference>
<dbReference type="CDD" id="cd01991">
    <property type="entry name" value="Asn_synthase_B_C"/>
    <property type="match status" value="1"/>
</dbReference>
<dbReference type="PIRSF" id="PIRSF001589">
    <property type="entry name" value="Asn_synthetase_glu-h"/>
    <property type="match status" value="1"/>
</dbReference>
<evidence type="ECO:0000256" key="8">
    <source>
        <dbReference type="ARBA" id="ARBA00048741"/>
    </source>
</evidence>
<evidence type="ECO:0000313" key="14">
    <source>
        <dbReference type="Proteomes" id="UP000199152"/>
    </source>
</evidence>
<evidence type="ECO:0000259" key="12">
    <source>
        <dbReference type="PROSITE" id="PS51278"/>
    </source>
</evidence>
<evidence type="ECO:0000256" key="1">
    <source>
        <dbReference type="ARBA" id="ARBA00005187"/>
    </source>
</evidence>
<dbReference type="Pfam" id="PF00733">
    <property type="entry name" value="Asn_synthase"/>
    <property type="match status" value="2"/>
</dbReference>
<comment type="catalytic activity">
    <reaction evidence="8">
        <text>L-aspartate + L-glutamine + ATP + H2O = L-asparagine + L-glutamate + AMP + diphosphate + H(+)</text>
        <dbReference type="Rhea" id="RHEA:12228"/>
        <dbReference type="ChEBI" id="CHEBI:15377"/>
        <dbReference type="ChEBI" id="CHEBI:15378"/>
        <dbReference type="ChEBI" id="CHEBI:29985"/>
        <dbReference type="ChEBI" id="CHEBI:29991"/>
        <dbReference type="ChEBI" id="CHEBI:30616"/>
        <dbReference type="ChEBI" id="CHEBI:33019"/>
        <dbReference type="ChEBI" id="CHEBI:58048"/>
        <dbReference type="ChEBI" id="CHEBI:58359"/>
        <dbReference type="ChEBI" id="CHEBI:456215"/>
        <dbReference type="EC" id="6.3.5.4"/>
    </reaction>
</comment>
<evidence type="ECO:0000256" key="6">
    <source>
        <dbReference type="ARBA" id="ARBA00022888"/>
    </source>
</evidence>
<organism evidence="13 14">
    <name type="scientific">Geodermatophilus ruber</name>
    <dbReference type="NCBI Taxonomy" id="504800"/>
    <lineage>
        <taxon>Bacteria</taxon>
        <taxon>Bacillati</taxon>
        <taxon>Actinomycetota</taxon>
        <taxon>Actinomycetes</taxon>
        <taxon>Geodermatophilales</taxon>
        <taxon>Geodermatophilaceae</taxon>
        <taxon>Geodermatophilus</taxon>
    </lineage>
</organism>
<proteinExistence type="inferred from homology"/>
<dbReference type="EMBL" id="FOSW01000013">
    <property type="protein sequence ID" value="SFL55827.1"/>
    <property type="molecule type" value="Genomic_DNA"/>
</dbReference>
<feature type="active site" description="For GATase activity" evidence="9">
    <location>
        <position position="2"/>
    </location>
</feature>
<dbReference type="PANTHER" id="PTHR43284">
    <property type="entry name" value="ASPARAGINE SYNTHETASE (GLUTAMINE-HYDROLYZING)"/>
    <property type="match status" value="1"/>
</dbReference>
<comment type="pathway">
    <text evidence="1">Amino-acid biosynthesis; L-asparagine biosynthesis; L-asparagine from L-aspartate (L-Gln route): step 1/1.</text>
</comment>
<dbReference type="InParanoid" id="A0A1I4IP30"/>
<sequence length="537" mass="59487">MCGIAMIVGPGAAGQRPLFDGMLAAVAPRGEVQEVLGDDAALLGTARLRIVDRDRAVQPWISGGERWALNFNGEVFNHAELRAQLHAEGRPTRSTSDTEVVLESFLAWGEDALLRMRGEFAFAVTERDTRRVFLARDPAGVKPLYWAHAGGRLHVASEIKALVPLGVAVAEVPPGHCGWADPDTPPALHPYLDLGRLGEGGPVLGDVVEAADALRRTFTEAVRIRVDTDLRVGVVLSGGLDSSLTLIKVRELHPDCVAFTIGVEGSEDLAYARRLTADLGVEHVVIPLRPRELGRREVREAIRVSELTEYGDIINAVVSQRLFAEVHRRGVKVVLTGDGSDELFGGYDMYRRVAQDDVRRLFLHKIRYLSHTELQRVDRTSMGNGVEARVPFLDVAMLDLAMRIPQELKQRDGYEKWIVRHAFADVLPDYIAARHKNPMSHSSGLHERIRLFRPFFPSMYRSFGYACFAPLQRDFSEVLRDHGYDLDAAVAAARPARDLTVAEHARDLAGALRWNLVHLLRRRPAPPPAALAEARQG</sequence>
<evidence type="ECO:0000313" key="13">
    <source>
        <dbReference type="EMBL" id="SFL55827.1"/>
    </source>
</evidence>
<feature type="site" description="Important for beta-aspartyl-AMP intermediate formation" evidence="11">
    <location>
        <position position="338"/>
    </location>
</feature>
<dbReference type="OrthoDB" id="9763290at2"/>
<dbReference type="Pfam" id="PF13537">
    <property type="entry name" value="GATase_7"/>
    <property type="match status" value="1"/>
</dbReference>
<keyword evidence="4 10" id="KW-0547">Nucleotide-binding</keyword>
<feature type="domain" description="Glutamine amidotransferase type-2" evidence="12">
    <location>
        <begin position="2"/>
        <end position="183"/>
    </location>
</feature>
<evidence type="ECO:0000256" key="7">
    <source>
        <dbReference type="ARBA" id="ARBA00022962"/>
    </source>
</evidence>
<keyword evidence="6 9" id="KW-0061">Asparagine biosynthesis</keyword>
<keyword evidence="7 9" id="KW-0315">Glutamine amidotransferase</keyword>
<dbReference type="Proteomes" id="UP000199152">
    <property type="component" value="Unassembled WGS sequence"/>
</dbReference>
<evidence type="ECO:0000256" key="10">
    <source>
        <dbReference type="PIRSR" id="PIRSR001589-2"/>
    </source>
</evidence>
<evidence type="ECO:0000256" key="4">
    <source>
        <dbReference type="ARBA" id="ARBA00022741"/>
    </source>
</evidence>
<keyword evidence="5 10" id="KW-0067">ATP-binding</keyword>
<dbReference type="PROSITE" id="PS51278">
    <property type="entry name" value="GATASE_TYPE_2"/>
    <property type="match status" value="1"/>
</dbReference>
<dbReference type="InterPro" id="IPR033738">
    <property type="entry name" value="AsnB_N"/>
</dbReference>
<dbReference type="GO" id="GO:0006529">
    <property type="term" value="P:asparagine biosynthetic process"/>
    <property type="evidence" value="ECO:0007669"/>
    <property type="project" value="UniProtKB-KW"/>
</dbReference>
<dbReference type="EC" id="6.3.5.4" evidence="3"/>
<evidence type="ECO:0000256" key="9">
    <source>
        <dbReference type="PIRSR" id="PIRSR001589-1"/>
    </source>
</evidence>
<keyword evidence="9" id="KW-0028">Amino-acid biosynthesis</keyword>
<dbReference type="GO" id="GO:0004066">
    <property type="term" value="F:asparagine synthase (glutamine-hydrolyzing) activity"/>
    <property type="evidence" value="ECO:0007669"/>
    <property type="project" value="UniProtKB-EC"/>
</dbReference>
<keyword evidence="14" id="KW-1185">Reference proteome</keyword>
<gene>
    <name evidence="13" type="ORF">SAMN04488085_11362</name>
</gene>
<comment type="similarity">
    <text evidence="2">Belongs to the asparagine synthetase family.</text>
</comment>
<reference evidence="13 14" key="1">
    <citation type="submission" date="2016-10" db="EMBL/GenBank/DDBJ databases">
        <authorList>
            <person name="de Groot N.N."/>
        </authorList>
    </citation>
    <scope>NUCLEOTIDE SEQUENCE [LARGE SCALE GENOMIC DNA]</scope>
    <source>
        <strain evidence="13 14">DSM 45317</strain>
    </source>
</reference>
<dbReference type="SUPFAM" id="SSF56235">
    <property type="entry name" value="N-terminal nucleophile aminohydrolases (Ntn hydrolases)"/>
    <property type="match status" value="1"/>
</dbReference>
<evidence type="ECO:0000256" key="3">
    <source>
        <dbReference type="ARBA" id="ARBA00012737"/>
    </source>
</evidence>
<dbReference type="AlphaFoldDB" id="A0A1I4IP30"/>
<dbReference type="InterPro" id="IPR001962">
    <property type="entry name" value="Asn_synthase"/>
</dbReference>
<feature type="binding site" evidence="10">
    <location>
        <position position="261"/>
    </location>
    <ligand>
        <name>ATP</name>
        <dbReference type="ChEBI" id="CHEBI:30616"/>
    </ligand>
</feature>
<protein>
    <recommendedName>
        <fullName evidence="3">asparagine synthase (glutamine-hydrolyzing)</fullName>
        <ecNumber evidence="3">6.3.5.4</ecNumber>
    </recommendedName>
</protein>
<dbReference type="Gene3D" id="3.40.50.620">
    <property type="entry name" value="HUPs"/>
    <property type="match status" value="1"/>
</dbReference>
<dbReference type="InterPro" id="IPR029055">
    <property type="entry name" value="Ntn_hydrolases_N"/>
</dbReference>
<evidence type="ECO:0000256" key="11">
    <source>
        <dbReference type="PIRSR" id="PIRSR001589-3"/>
    </source>
</evidence>
<evidence type="ECO:0000256" key="2">
    <source>
        <dbReference type="ARBA" id="ARBA00005752"/>
    </source>
</evidence>
<name>A0A1I4IP30_9ACTN</name>
<dbReference type="InterPro" id="IPR017932">
    <property type="entry name" value="GATase_2_dom"/>
</dbReference>
<dbReference type="RefSeq" id="WP_091327871.1">
    <property type="nucleotide sequence ID" value="NZ_FOSW01000013.1"/>
</dbReference>
<dbReference type="InterPro" id="IPR006426">
    <property type="entry name" value="Asn_synth_AEB"/>
</dbReference>
<dbReference type="GO" id="GO:0005524">
    <property type="term" value="F:ATP binding"/>
    <property type="evidence" value="ECO:0007669"/>
    <property type="project" value="UniProtKB-KW"/>
</dbReference>
<dbReference type="SUPFAM" id="SSF52402">
    <property type="entry name" value="Adenine nucleotide alpha hydrolases-like"/>
    <property type="match status" value="1"/>
</dbReference>
<dbReference type="InterPro" id="IPR051786">
    <property type="entry name" value="ASN_synthetase/amidase"/>
</dbReference>
<evidence type="ECO:0000256" key="5">
    <source>
        <dbReference type="ARBA" id="ARBA00022840"/>
    </source>
</evidence>
<dbReference type="Gene3D" id="3.60.20.10">
    <property type="entry name" value="Glutamine Phosphoribosylpyrophosphate, subunit 1, domain 1"/>
    <property type="match status" value="1"/>
</dbReference>
<dbReference type="PANTHER" id="PTHR43284:SF1">
    <property type="entry name" value="ASPARAGINE SYNTHETASE"/>
    <property type="match status" value="1"/>
</dbReference>
<accession>A0A1I4IP30</accession>
<feature type="binding site" evidence="10">
    <location>
        <position position="97"/>
    </location>
    <ligand>
        <name>L-glutamine</name>
        <dbReference type="ChEBI" id="CHEBI:58359"/>
    </ligand>
</feature>
<dbReference type="CDD" id="cd00712">
    <property type="entry name" value="AsnB"/>
    <property type="match status" value="1"/>
</dbReference>